<dbReference type="InterPro" id="IPR036291">
    <property type="entry name" value="NAD(P)-bd_dom_sf"/>
</dbReference>
<reference evidence="4" key="1">
    <citation type="journal article" date="2020" name="Stud. Mycol.">
        <title>101 Dothideomycetes genomes: a test case for predicting lifestyles and emergence of pathogens.</title>
        <authorList>
            <person name="Haridas S."/>
            <person name="Albert R."/>
            <person name="Binder M."/>
            <person name="Bloem J."/>
            <person name="Labutti K."/>
            <person name="Salamov A."/>
            <person name="Andreopoulos B."/>
            <person name="Baker S."/>
            <person name="Barry K."/>
            <person name="Bills G."/>
            <person name="Bluhm B."/>
            <person name="Cannon C."/>
            <person name="Castanera R."/>
            <person name="Culley D."/>
            <person name="Daum C."/>
            <person name="Ezra D."/>
            <person name="Gonzalez J."/>
            <person name="Henrissat B."/>
            <person name="Kuo A."/>
            <person name="Liang C."/>
            <person name="Lipzen A."/>
            <person name="Lutzoni F."/>
            <person name="Magnuson J."/>
            <person name="Mondo S."/>
            <person name="Nolan M."/>
            <person name="Ohm R."/>
            <person name="Pangilinan J."/>
            <person name="Park H.-J."/>
            <person name="Ramirez L."/>
            <person name="Alfaro M."/>
            <person name="Sun H."/>
            <person name="Tritt A."/>
            <person name="Yoshinaga Y."/>
            <person name="Zwiers L.-H."/>
            <person name="Turgeon B."/>
            <person name="Goodwin S."/>
            <person name="Spatafora J."/>
            <person name="Crous P."/>
            <person name="Grigoriev I."/>
        </authorList>
    </citation>
    <scope>NUCLEOTIDE SEQUENCE</scope>
    <source>
        <strain evidence="4">ATCC 16933</strain>
    </source>
</reference>
<keyword evidence="2" id="KW-0560">Oxidoreductase</keyword>
<evidence type="ECO:0000256" key="2">
    <source>
        <dbReference type="ARBA" id="ARBA00023002"/>
    </source>
</evidence>
<sequence>MMRIAIAGTCGLAQMIAHYVQEQTSHQLVLFSREANQQLADRGFEVLVVDYDDAQSLHYALKGVDTVISTVTGQPQINLIVAAANNRVRRFAPAEFEGSPGLRPENDPLDRGKAQAWQLLQQWRNWIPESCVFTCGVLYERFAPGGLKECHISRNSEIAGEGDYILNLRNMTADVPWCDDQGNYACIGMTAASDVGRFVVRALDMPQWPTELRMCGDRMAVHELLALAQVVRGAQFNPAQMRTTSQLRQEIPYAQYAGDTARQLRLHTLIATSEGRYDVTEPNLNALFPDIQPLKFREWLTTYWGPMT</sequence>
<proteinExistence type="predicted"/>
<dbReference type="PANTHER" id="PTHR47706:SF5">
    <property type="entry name" value="ISOFLAVONE REDUCTASE"/>
    <property type="match status" value="1"/>
</dbReference>
<protein>
    <recommendedName>
        <fullName evidence="3">NmrA-like domain-containing protein</fullName>
    </recommendedName>
</protein>
<keyword evidence="1" id="KW-0521">NADP</keyword>
<dbReference type="Gene3D" id="3.40.50.720">
    <property type="entry name" value="NAD(P)-binding Rossmann-like Domain"/>
    <property type="match status" value="1"/>
</dbReference>
<name>A0A6A6PDW1_9PEZI</name>
<dbReference type="Pfam" id="PF05368">
    <property type="entry name" value="NmrA"/>
    <property type="match status" value="1"/>
</dbReference>
<dbReference type="GO" id="GO:0016491">
    <property type="term" value="F:oxidoreductase activity"/>
    <property type="evidence" value="ECO:0007669"/>
    <property type="project" value="UniProtKB-KW"/>
</dbReference>
<evidence type="ECO:0000256" key="1">
    <source>
        <dbReference type="ARBA" id="ARBA00022857"/>
    </source>
</evidence>
<feature type="domain" description="NmrA-like" evidence="3">
    <location>
        <begin position="32"/>
        <end position="249"/>
    </location>
</feature>
<dbReference type="PANTHER" id="PTHR47706">
    <property type="entry name" value="NMRA-LIKE FAMILY PROTEIN"/>
    <property type="match status" value="1"/>
</dbReference>
<accession>A0A6A6PDW1</accession>
<dbReference type="OrthoDB" id="419598at2759"/>
<dbReference type="Proteomes" id="UP000799766">
    <property type="component" value="Unassembled WGS sequence"/>
</dbReference>
<gene>
    <name evidence="4" type="ORF">BDY21DRAFT_8836</name>
</gene>
<keyword evidence="5" id="KW-1185">Reference proteome</keyword>
<dbReference type="InterPro" id="IPR008030">
    <property type="entry name" value="NmrA-like"/>
</dbReference>
<dbReference type="InterPro" id="IPR051609">
    <property type="entry name" value="NmrA/Isoflavone_reductase-like"/>
</dbReference>
<dbReference type="AlphaFoldDB" id="A0A6A6PDW1"/>
<dbReference type="EMBL" id="MU001670">
    <property type="protein sequence ID" value="KAF2462184.1"/>
    <property type="molecule type" value="Genomic_DNA"/>
</dbReference>
<dbReference type="SUPFAM" id="SSF51735">
    <property type="entry name" value="NAD(P)-binding Rossmann-fold domains"/>
    <property type="match status" value="1"/>
</dbReference>
<evidence type="ECO:0000313" key="4">
    <source>
        <dbReference type="EMBL" id="KAF2462184.1"/>
    </source>
</evidence>
<organism evidence="4 5">
    <name type="scientific">Lineolata rhizophorae</name>
    <dbReference type="NCBI Taxonomy" id="578093"/>
    <lineage>
        <taxon>Eukaryota</taxon>
        <taxon>Fungi</taxon>
        <taxon>Dikarya</taxon>
        <taxon>Ascomycota</taxon>
        <taxon>Pezizomycotina</taxon>
        <taxon>Dothideomycetes</taxon>
        <taxon>Dothideomycetes incertae sedis</taxon>
        <taxon>Lineolatales</taxon>
        <taxon>Lineolataceae</taxon>
        <taxon>Lineolata</taxon>
    </lineage>
</organism>
<evidence type="ECO:0000313" key="5">
    <source>
        <dbReference type="Proteomes" id="UP000799766"/>
    </source>
</evidence>
<evidence type="ECO:0000259" key="3">
    <source>
        <dbReference type="Pfam" id="PF05368"/>
    </source>
</evidence>